<evidence type="ECO:0000256" key="3">
    <source>
        <dbReference type="PIRSR" id="PIRSR000103-1"/>
    </source>
</evidence>
<dbReference type="PANTHER" id="PTHR43060:SF15">
    <property type="entry name" value="3-HYDROXYISOBUTYRATE DEHYDROGENASE-LIKE 1, MITOCHONDRIAL-RELATED"/>
    <property type="match status" value="1"/>
</dbReference>
<dbReference type="Pfam" id="PF14833">
    <property type="entry name" value="NAD_binding_11"/>
    <property type="match status" value="1"/>
</dbReference>
<feature type="active site" evidence="3">
    <location>
        <position position="174"/>
    </location>
</feature>
<dbReference type="InterPro" id="IPR013328">
    <property type="entry name" value="6PGD_dom2"/>
</dbReference>
<dbReference type="OrthoDB" id="9786703at2"/>
<evidence type="ECO:0000256" key="1">
    <source>
        <dbReference type="ARBA" id="ARBA00023002"/>
    </source>
</evidence>
<dbReference type="Gene3D" id="3.40.50.720">
    <property type="entry name" value="NAD(P)-binding Rossmann-like Domain"/>
    <property type="match status" value="1"/>
</dbReference>
<keyword evidence="2" id="KW-0520">NAD</keyword>
<dbReference type="InterPro" id="IPR008927">
    <property type="entry name" value="6-PGluconate_DH-like_C_sf"/>
</dbReference>
<evidence type="ECO:0000259" key="5">
    <source>
        <dbReference type="Pfam" id="PF14833"/>
    </source>
</evidence>
<evidence type="ECO:0000259" key="4">
    <source>
        <dbReference type="Pfam" id="PF03446"/>
    </source>
</evidence>
<keyword evidence="7" id="KW-1185">Reference proteome</keyword>
<comment type="caution">
    <text evidence="6">The sequence shown here is derived from an EMBL/GenBank/DDBJ whole genome shotgun (WGS) entry which is preliminary data.</text>
</comment>
<dbReference type="PIRSF" id="PIRSF000103">
    <property type="entry name" value="HIBADH"/>
    <property type="match status" value="1"/>
</dbReference>
<dbReference type="PANTHER" id="PTHR43060">
    <property type="entry name" value="3-HYDROXYISOBUTYRATE DEHYDROGENASE-LIKE 1, MITOCHONDRIAL-RELATED"/>
    <property type="match status" value="1"/>
</dbReference>
<gene>
    <name evidence="6" type="ORF">C8D91_1000</name>
</gene>
<dbReference type="Proteomes" id="UP000295724">
    <property type="component" value="Unassembled WGS sequence"/>
</dbReference>
<reference evidence="6 7" key="1">
    <citation type="submission" date="2019-03" db="EMBL/GenBank/DDBJ databases">
        <title>Genomic Encyclopedia of Type Strains, Phase IV (KMG-IV): sequencing the most valuable type-strain genomes for metagenomic binning, comparative biology and taxonomic classification.</title>
        <authorList>
            <person name="Goeker M."/>
        </authorList>
    </citation>
    <scope>NUCLEOTIDE SEQUENCE [LARGE SCALE GENOMIC DNA]</scope>
    <source>
        <strain evidence="6 7">DSM 25488</strain>
    </source>
</reference>
<dbReference type="GO" id="GO:0016491">
    <property type="term" value="F:oxidoreductase activity"/>
    <property type="evidence" value="ECO:0007669"/>
    <property type="project" value="UniProtKB-KW"/>
</dbReference>
<dbReference type="Pfam" id="PF03446">
    <property type="entry name" value="NAD_binding_2"/>
    <property type="match status" value="1"/>
</dbReference>
<accession>A0A4R6XVD1</accession>
<dbReference type="InterPro" id="IPR029154">
    <property type="entry name" value="HIBADH-like_NADP-bd"/>
</dbReference>
<feature type="domain" description="6-phosphogluconate dehydrogenase NADP-binding" evidence="4">
    <location>
        <begin position="9"/>
        <end position="165"/>
    </location>
</feature>
<dbReference type="AlphaFoldDB" id="A0A4R6XVD1"/>
<protein>
    <submittedName>
        <fullName evidence="6">3-hydroxyisobutyrate dehydrogenase</fullName>
    </submittedName>
</protein>
<evidence type="ECO:0000313" key="6">
    <source>
        <dbReference type="EMBL" id="TDR22509.1"/>
    </source>
</evidence>
<dbReference type="RefSeq" id="WP_099019147.1">
    <property type="nucleotide sequence ID" value="NZ_NIHB01000002.1"/>
</dbReference>
<feature type="domain" description="3-hydroxyisobutyrate dehydrogenase-like NAD-binding" evidence="5">
    <location>
        <begin position="168"/>
        <end position="287"/>
    </location>
</feature>
<dbReference type="InterPro" id="IPR036291">
    <property type="entry name" value="NAD(P)-bd_dom_sf"/>
</dbReference>
<evidence type="ECO:0000256" key="2">
    <source>
        <dbReference type="ARBA" id="ARBA00023027"/>
    </source>
</evidence>
<dbReference type="SUPFAM" id="SSF48179">
    <property type="entry name" value="6-phosphogluconate dehydrogenase C-terminal domain-like"/>
    <property type="match status" value="1"/>
</dbReference>
<name>A0A4R6XVD1_9GAMM</name>
<dbReference type="GO" id="GO:0051287">
    <property type="term" value="F:NAD binding"/>
    <property type="evidence" value="ECO:0007669"/>
    <property type="project" value="InterPro"/>
</dbReference>
<dbReference type="GO" id="GO:0050661">
    <property type="term" value="F:NADP binding"/>
    <property type="evidence" value="ECO:0007669"/>
    <property type="project" value="InterPro"/>
</dbReference>
<evidence type="ECO:0000313" key="7">
    <source>
        <dbReference type="Proteomes" id="UP000295724"/>
    </source>
</evidence>
<dbReference type="EMBL" id="SNZB01000002">
    <property type="protein sequence ID" value="TDR22509.1"/>
    <property type="molecule type" value="Genomic_DNA"/>
</dbReference>
<dbReference type="Gene3D" id="1.10.1040.10">
    <property type="entry name" value="N-(1-d-carboxylethyl)-l-norvaline Dehydrogenase, domain 2"/>
    <property type="match status" value="1"/>
</dbReference>
<proteinExistence type="predicted"/>
<keyword evidence="1" id="KW-0560">Oxidoreductase</keyword>
<dbReference type="SUPFAM" id="SSF51735">
    <property type="entry name" value="NAD(P)-binding Rossmann-fold domains"/>
    <property type="match status" value="1"/>
</dbReference>
<organism evidence="6 7">
    <name type="scientific">Marinicella litoralis</name>
    <dbReference type="NCBI Taxonomy" id="644220"/>
    <lineage>
        <taxon>Bacteria</taxon>
        <taxon>Pseudomonadati</taxon>
        <taxon>Pseudomonadota</taxon>
        <taxon>Gammaproteobacteria</taxon>
        <taxon>Lysobacterales</taxon>
        <taxon>Marinicellaceae</taxon>
        <taxon>Marinicella</taxon>
    </lineage>
</organism>
<sequence length="301" mass="32313">MSELKLNKVVVYGLGAMGRPIARNLKDHGLLIGVKNRTEGKSLALMNELDLPEFEDDEALFSQADCVLTCVSADDDLKAVVDHFIDYLAPGSVVLDCSTVSPNTARSLADDLASKGISFIDAPVSGGVEGAKKGSLSIMVGADREQYKRASDIFAAIGSQITHMGRVGQGQATKAVNQVMVAGVAQAVCSALAMAENCNLDMKKAIEVLSAGAAGNWFLENRGHTMVNNEFNVGFKLCLLHKDLKICQSTIQEMGATMPLVESSIEEYAQLMQQDHGDEDISSLIRLKRELFQPSKGDTDD</sequence>
<dbReference type="InterPro" id="IPR006115">
    <property type="entry name" value="6PGDH_NADP-bd"/>
</dbReference>
<dbReference type="InterPro" id="IPR015815">
    <property type="entry name" value="HIBADH-related"/>
</dbReference>